<evidence type="ECO:0000313" key="4">
    <source>
        <dbReference type="Proteomes" id="UP000828390"/>
    </source>
</evidence>
<reference evidence="3" key="2">
    <citation type="submission" date="2020-11" db="EMBL/GenBank/DDBJ databases">
        <authorList>
            <person name="McCartney M.A."/>
            <person name="Auch B."/>
            <person name="Kono T."/>
            <person name="Mallez S."/>
            <person name="Becker A."/>
            <person name="Gohl D.M."/>
            <person name="Silverstein K.A.T."/>
            <person name="Koren S."/>
            <person name="Bechman K.B."/>
            <person name="Herman A."/>
            <person name="Abrahante J.E."/>
            <person name="Garbe J."/>
        </authorList>
    </citation>
    <scope>NUCLEOTIDE SEQUENCE</scope>
    <source>
        <strain evidence="3">Duluth1</strain>
        <tissue evidence="3">Whole animal</tissue>
    </source>
</reference>
<dbReference type="AlphaFoldDB" id="A0A9D4H1A1"/>
<keyword evidence="1" id="KW-0175">Coiled coil</keyword>
<gene>
    <name evidence="3" type="ORF">DPMN_125369</name>
</gene>
<evidence type="ECO:0000256" key="2">
    <source>
        <dbReference type="SAM" id="MobiDB-lite"/>
    </source>
</evidence>
<protein>
    <submittedName>
        <fullName evidence="3">Uncharacterized protein</fullName>
    </submittedName>
</protein>
<feature type="region of interest" description="Disordered" evidence="2">
    <location>
        <begin position="1"/>
        <end position="60"/>
    </location>
</feature>
<dbReference type="EMBL" id="JAIWYP010000005">
    <property type="protein sequence ID" value="KAH3823562.1"/>
    <property type="molecule type" value="Genomic_DNA"/>
</dbReference>
<dbReference type="Proteomes" id="UP000828390">
    <property type="component" value="Unassembled WGS sequence"/>
</dbReference>
<evidence type="ECO:0000256" key="1">
    <source>
        <dbReference type="SAM" id="Coils"/>
    </source>
</evidence>
<keyword evidence="4" id="KW-1185">Reference proteome</keyword>
<comment type="caution">
    <text evidence="3">The sequence shown here is derived from an EMBL/GenBank/DDBJ whole genome shotgun (WGS) entry which is preliminary data.</text>
</comment>
<evidence type="ECO:0000313" key="3">
    <source>
        <dbReference type="EMBL" id="KAH3823562.1"/>
    </source>
</evidence>
<accession>A0A9D4H1A1</accession>
<feature type="coiled-coil region" evidence="1">
    <location>
        <begin position="115"/>
        <end position="184"/>
    </location>
</feature>
<name>A0A9D4H1A1_DREPO</name>
<sequence>MISNSHVDDEDLKRKREASSVSEVDSSVNETPKVDKQKKKKPKQKSAAMQSEKVKHPEDDNDVVTHMKIINKKLEKLDSSMISVNKRLDNVIFKGDGTLHKTIKDLFAEMKDDLLKSVVKNIEVLEGRLFEKEQEIDKLKTQSQVLETDIKNQKEMNENLLKELKQIDMNRQKYENESEQYSRSNNIKIKGIADTNLRETARQSAELVISVLRAHNVCQITMADINIAHRLPNKDNKNRDIIVSLISRQKKFDIIANRKQLKGTDIFINEDMTKLNLHVLMCVKKKMPDVTNSAWFMNGKIFYKNHMDKHQTVKFEDYEHWTNLLMYAPHLGAFLC</sequence>
<reference evidence="3" key="1">
    <citation type="journal article" date="2019" name="bioRxiv">
        <title>The Genome of the Zebra Mussel, Dreissena polymorpha: A Resource for Invasive Species Research.</title>
        <authorList>
            <person name="McCartney M.A."/>
            <person name="Auch B."/>
            <person name="Kono T."/>
            <person name="Mallez S."/>
            <person name="Zhang Y."/>
            <person name="Obille A."/>
            <person name="Becker A."/>
            <person name="Abrahante J.E."/>
            <person name="Garbe J."/>
            <person name="Badalamenti J.P."/>
            <person name="Herman A."/>
            <person name="Mangelson H."/>
            <person name="Liachko I."/>
            <person name="Sullivan S."/>
            <person name="Sone E.D."/>
            <person name="Koren S."/>
            <person name="Silverstein K.A.T."/>
            <person name="Beckman K.B."/>
            <person name="Gohl D.M."/>
        </authorList>
    </citation>
    <scope>NUCLEOTIDE SEQUENCE</scope>
    <source>
        <strain evidence="3">Duluth1</strain>
        <tissue evidence="3">Whole animal</tissue>
    </source>
</reference>
<proteinExistence type="predicted"/>
<organism evidence="3 4">
    <name type="scientific">Dreissena polymorpha</name>
    <name type="common">Zebra mussel</name>
    <name type="synonym">Mytilus polymorpha</name>
    <dbReference type="NCBI Taxonomy" id="45954"/>
    <lineage>
        <taxon>Eukaryota</taxon>
        <taxon>Metazoa</taxon>
        <taxon>Spiralia</taxon>
        <taxon>Lophotrochozoa</taxon>
        <taxon>Mollusca</taxon>
        <taxon>Bivalvia</taxon>
        <taxon>Autobranchia</taxon>
        <taxon>Heteroconchia</taxon>
        <taxon>Euheterodonta</taxon>
        <taxon>Imparidentia</taxon>
        <taxon>Neoheterodontei</taxon>
        <taxon>Myida</taxon>
        <taxon>Dreissenoidea</taxon>
        <taxon>Dreissenidae</taxon>
        <taxon>Dreissena</taxon>
    </lineage>
</organism>
<feature type="compositionally biased region" description="Low complexity" evidence="2">
    <location>
        <begin position="19"/>
        <end position="28"/>
    </location>
</feature>